<comment type="cofactor">
    <cofactor evidence="11">
        <name>FMN</name>
        <dbReference type="ChEBI" id="CHEBI:58210"/>
    </cofactor>
    <text evidence="11">Binds 1 FMN per subunit.</text>
</comment>
<dbReference type="RefSeq" id="WP_155620133.1">
    <property type="nucleotide sequence ID" value="NZ_CP086393.1"/>
</dbReference>
<feature type="binding site" evidence="11">
    <location>
        <position position="228"/>
    </location>
    <ligand>
        <name>FMN</name>
        <dbReference type="ChEBI" id="CHEBI:58210"/>
    </ligand>
</feature>
<feature type="binding site" evidence="11">
    <location>
        <position position="202"/>
    </location>
    <ligand>
        <name>FMN</name>
        <dbReference type="ChEBI" id="CHEBI:58210"/>
    </ligand>
</feature>
<evidence type="ECO:0000256" key="8">
    <source>
        <dbReference type="ARBA" id="ARBA00022643"/>
    </source>
</evidence>
<feature type="binding site" evidence="11">
    <location>
        <position position="23"/>
    </location>
    <ligand>
        <name>FMN</name>
        <dbReference type="ChEBI" id="CHEBI:58210"/>
    </ligand>
</feature>
<dbReference type="InterPro" id="IPR033888">
    <property type="entry name" value="DHOD_1B"/>
</dbReference>
<dbReference type="UniPathway" id="UPA00070"/>
<dbReference type="Proteomes" id="UP000442469">
    <property type="component" value="Unassembled WGS sequence"/>
</dbReference>
<feature type="binding site" evidence="11">
    <location>
        <begin position="276"/>
        <end position="277"/>
    </location>
    <ligand>
        <name>FMN</name>
        <dbReference type="ChEBI" id="CHEBI:58210"/>
    </ligand>
</feature>
<dbReference type="EC" id="1.3.-.-" evidence="11"/>
<feature type="active site" description="Nucleophile" evidence="11">
    <location>
        <position position="141"/>
    </location>
</feature>
<dbReference type="NCBIfam" id="TIGR01037">
    <property type="entry name" value="pyrD_sub1_fam"/>
    <property type="match status" value="1"/>
</dbReference>
<keyword evidence="7 11" id="KW-0285">Flavoprotein</keyword>
<accession>A0A6N8EU05</accession>
<dbReference type="HAMAP" id="MF_00224">
    <property type="entry name" value="DHO_dh_type1"/>
    <property type="match status" value="1"/>
</dbReference>
<dbReference type="CDD" id="cd04740">
    <property type="entry name" value="DHOD_1B_like"/>
    <property type="match status" value="1"/>
</dbReference>
<comment type="pathway">
    <text evidence="3 11">Pyrimidine metabolism; UMP biosynthesis via de novo pathway.</text>
</comment>
<comment type="subunit">
    <text evidence="5">Homodimer.</text>
</comment>
<keyword evidence="8 11" id="KW-0288">FMN</keyword>
<dbReference type="PIRSF" id="PIRSF000164">
    <property type="entry name" value="DHO_oxidase"/>
    <property type="match status" value="1"/>
</dbReference>
<dbReference type="FunFam" id="3.20.20.70:FF:000027">
    <property type="entry name" value="Dihydropyrimidine dehydrogenase [NADP(+)]"/>
    <property type="match status" value="1"/>
</dbReference>
<sequence>MSGIDMSCSIAGVFFKNPIVMASGTFGFGREYGALYDINKLGGISGKGLTLRPKAGNDGLRAAETPSGMLNSVGLENPGVAAFLRDECPYWETLDLARIVNLGGNTLEEYAEGARLIDEDAALRKREGRQAVDMIELNISCPNVKEGGMAYGIKTEIARGVVREVRAATKLPLIVKLSPNAEDIAGMAVMCQEEGADGVSLVNTFSAMKIDIYRRRSVFDNLYAGLSGPAIKPIALRMVHQVCRAITIPVMGMGGIGSAGDIIEFIMAGAAVVQVGTYNFVQPRAGEQLVAGLTEFMRSEGIRNLDEIRGIL</sequence>
<dbReference type="AlphaFoldDB" id="A0A6N8EU05"/>
<evidence type="ECO:0000256" key="11">
    <source>
        <dbReference type="HAMAP-Rule" id="MF_00224"/>
    </source>
</evidence>
<dbReference type="GO" id="GO:0005737">
    <property type="term" value="C:cytoplasm"/>
    <property type="evidence" value="ECO:0007669"/>
    <property type="project" value="UniProtKB-SubCell"/>
</dbReference>
<evidence type="ECO:0000313" key="14">
    <source>
        <dbReference type="Proteomes" id="UP000442469"/>
    </source>
</evidence>
<evidence type="ECO:0000313" key="13">
    <source>
        <dbReference type="EMBL" id="MUG23389.1"/>
    </source>
</evidence>
<feature type="domain" description="Dihydroorotate dehydrogenase catalytic" evidence="12">
    <location>
        <begin position="8"/>
        <end position="297"/>
    </location>
</feature>
<name>A0A6N8EU05_PAEMA</name>
<dbReference type="NCBIfam" id="NF005574">
    <property type="entry name" value="PRK07259.1"/>
    <property type="match status" value="1"/>
</dbReference>
<gene>
    <name evidence="11" type="primary">pyrD</name>
    <name evidence="13" type="ORF">GNQ08_13365</name>
</gene>
<keyword evidence="6 11" id="KW-0963">Cytoplasm</keyword>
<evidence type="ECO:0000256" key="5">
    <source>
        <dbReference type="ARBA" id="ARBA00011738"/>
    </source>
</evidence>
<comment type="subcellular location">
    <subcellularLocation>
        <location evidence="2 11">Cytoplasm</location>
    </subcellularLocation>
</comment>
<protein>
    <recommendedName>
        <fullName evidence="11">Dihydroorotate dehydrogenase</fullName>
        <shortName evidence="11">DHOD</shortName>
        <shortName evidence="11">DHODase</shortName>
        <shortName evidence="11">DHOdehase</shortName>
        <ecNumber evidence="11">1.3.-.-</ecNumber>
    </recommendedName>
</protein>
<keyword evidence="10 11" id="KW-0560">Oxidoreductase</keyword>
<reference evidence="13 14" key="1">
    <citation type="submission" date="2019-11" db="EMBL/GenBank/DDBJ databases">
        <title>Draft genome sequences of five Paenibacillus species of dairy origin.</title>
        <authorList>
            <person name="Olajide A.M."/>
            <person name="Chen S."/>
            <person name="Lapointe G."/>
        </authorList>
    </citation>
    <scope>NUCLEOTIDE SEQUENCE [LARGE SCALE GENOMIC DNA]</scope>
    <source>
        <strain evidence="13 14">3CT49</strain>
    </source>
</reference>
<evidence type="ECO:0000256" key="1">
    <source>
        <dbReference type="ARBA" id="ARBA00001694"/>
    </source>
</evidence>
<feature type="binding site" evidence="11">
    <location>
        <begin position="47"/>
        <end position="48"/>
    </location>
    <ligand>
        <name>FMN</name>
        <dbReference type="ChEBI" id="CHEBI:58210"/>
    </ligand>
</feature>
<dbReference type="Gene3D" id="3.20.20.70">
    <property type="entry name" value="Aldolase class I"/>
    <property type="match status" value="1"/>
</dbReference>
<evidence type="ECO:0000256" key="4">
    <source>
        <dbReference type="ARBA" id="ARBA00008008"/>
    </source>
</evidence>
<comment type="catalytic activity">
    <reaction evidence="11">
        <text>(S)-dihydroorotate + A = orotate + AH2</text>
        <dbReference type="Rhea" id="RHEA:18073"/>
        <dbReference type="ChEBI" id="CHEBI:13193"/>
        <dbReference type="ChEBI" id="CHEBI:17499"/>
        <dbReference type="ChEBI" id="CHEBI:30839"/>
        <dbReference type="ChEBI" id="CHEBI:30864"/>
    </reaction>
</comment>
<dbReference type="SUPFAM" id="SSF51395">
    <property type="entry name" value="FMN-linked oxidoreductases"/>
    <property type="match status" value="1"/>
</dbReference>
<feature type="binding site" evidence="11">
    <location>
        <begin position="71"/>
        <end position="75"/>
    </location>
    <ligand>
        <name>substrate</name>
    </ligand>
</feature>
<dbReference type="Pfam" id="PF01180">
    <property type="entry name" value="DHO_dh"/>
    <property type="match status" value="1"/>
</dbReference>
<feature type="binding site" evidence="11">
    <location>
        <position position="138"/>
    </location>
    <ligand>
        <name>FMN</name>
        <dbReference type="ChEBI" id="CHEBI:58210"/>
    </ligand>
</feature>
<dbReference type="InterPro" id="IPR005720">
    <property type="entry name" value="Dihydroorotate_DH_cat"/>
</dbReference>
<comment type="caution">
    <text evidence="13">The sequence shown here is derived from an EMBL/GenBank/DDBJ whole genome shotgun (WGS) entry which is preliminary data.</text>
</comment>
<dbReference type="InterPro" id="IPR013785">
    <property type="entry name" value="Aldolase_TIM"/>
</dbReference>
<comment type="function">
    <text evidence="11">Catalyzes the conversion of dihydroorotate to orotate.</text>
</comment>
<feature type="binding site" evidence="11">
    <location>
        <position position="47"/>
    </location>
    <ligand>
        <name>substrate</name>
    </ligand>
</feature>
<dbReference type="PANTHER" id="PTHR48109">
    <property type="entry name" value="DIHYDROOROTATE DEHYDROGENASE (QUINONE), MITOCHONDRIAL-RELATED"/>
    <property type="match status" value="1"/>
</dbReference>
<feature type="binding site" evidence="11">
    <location>
        <position position="101"/>
    </location>
    <ligand>
        <name>FMN</name>
        <dbReference type="ChEBI" id="CHEBI:58210"/>
    </ligand>
</feature>
<dbReference type="EMBL" id="WNZZ01000008">
    <property type="protein sequence ID" value="MUG23389.1"/>
    <property type="molecule type" value="Genomic_DNA"/>
</dbReference>
<dbReference type="GO" id="GO:1990663">
    <property type="term" value="F:dihydroorotate dehydrogenase (fumarate) activity"/>
    <property type="evidence" value="ECO:0007669"/>
    <property type="project" value="UniProtKB-EC"/>
</dbReference>
<proteinExistence type="inferred from homology"/>
<evidence type="ECO:0000259" key="12">
    <source>
        <dbReference type="Pfam" id="PF01180"/>
    </source>
</evidence>
<evidence type="ECO:0000256" key="9">
    <source>
        <dbReference type="ARBA" id="ARBA00022975"/>
    </source>
</evidence>
<evidence type="ECO:0000256" key="10">
    <source>
        <dbReference type="ARBA" id="ARBA00023002"/>
    </source>
</evidence>
<dbReference type="InterPro" id="IPR049622">
    <property type="entry name" value="Dihydroorotate_DH_I"/>
</dbReference>
<dbReference type="InterPro" id="IPR024920">
    <property type="entry name" value="Dihydroorotate_DH_1"/>
</dbReference>
<comment type="catalytic activity">
    <reaction evidence="1">
        <text>(S)-dihydroorotate + fumarate = orotate + succinate</text>
        <dbReference type="Rhea" id="RHEA:30059"/>
        <dbReference type="ChEBI" id="CHEBI:29806"/>
        <dbReference type="ChEBI" id="CHEBI:30031"/>
        <dbReference type="ChEBI" id="CHEBI:30839"/>
        <dbReference type="ChEBI" id="CHEBI:30864"/>
        <dbReference type="EC" id="1.3.98.1"/>
    </reaction>
</comment>
<evidence type="ECO:0000256" key="2">
    <source>
        <dbReference type="ARBA" id="ARBA00004496"/>
    </source>
</evidence>
<dbReference type="PANTHER" id="PTHR48109:SF1">
    <property type="entry name" value="DIHYDROOROTATE DEHYDROGENASE (FUMARATE)"/>
    <property type="match status" value="1"/>
</dbReference>
<evidence type="ECO:0000256" key="3">
    <source>
        <dbReference type="ARBA" id="ARBA00004725"/>
    </source>
</evidence>
<feature type="binding site" evidence="11">
    <location>
        <begin position="203"/>
        <end position="204"/>
    </location>
    <ligand>
        <name>substrate</name>
    </ligand>
</feature>
<feature type="binding site" evidence="11">
    <location>
        <begin position="254"/>
        <end position="255"/>
    </location>
    <ligand>
        <name>FMN</name>
        <dbReference type="ChEBI" id="CHEBI:58210"/>
    </ligand>
</feature>
<feature type="binding site" evidence="11">
    <location>
        <position position="138"/>
    </location>
    <ligand>
        <name>substrate</name>
    </ligand>
</feature>
<organism evidence="13 14">
    <name type="scientific">Paenibacillus macerans</name>
    <name type="common">Bacillus macerans</name>
    <dbReference type="NCBI Taxonomy" id="44252"/>
    <lineage>
        <taxon>Bacteria</taxon>
        <taxon>Bacillati</taxon>
        <taxon>Bacillota</taxon>
        <taxon>Bacilli</taxon>
        <taxon>Bacillales</taxon>
        <taxon>Paenibacillaceae</taxon>
        <taxon>Paenibacillus</taxon>
    </lineage>
</organism>
<dbReference type="InterPro" id="IPR050074">
    <property type="entry name" value="DHO_dehydrogenase"/>
</dbReference>
<dbReference type="GO" id="GO:0006207">
    <property type="term" value="P:'de novo' pyrimidine nucleobase biosynthetic process"/>
    <property type="evidence" value="ECO:0007669"/>
    <property type="project" value="TreeGrafter"/>
</dbReference>
<dbReference type="GO" id="GO:0044205">
    <property type="term" value="P:'de novo' UMP biosynthetic process"/>
    <property type="evidence" value="ECO:0007669"/>
    <property type="project" value="UniProtKB-UniRule"/>
</dbReference>
<feature type="binding site" evidence="11">
    <location>
        <position position="176"/>
    </location>
    <ligand>
        <name>FMN</name>
        <dbReference type="ChEBI" id="CHEBI:58210"/>
    </ligand>
</feature>
<evidence type="ECO:0000256" key="7">
    <source>
        <dbReference type="ARBA" id="ARBA00022630"/>
    </source>
</evidence>
<dbReference type="InterPro" id="IPR012135">
    <property type="entry name" value="Dihydroorotate_DH_1_2"/>
</dbReference>
<keyword evidence="9 11" id="KW-0665">Pyrimidine biosynthesis</keyword>
<comment type="similarity">
    <text evidence="4 11">Belongs to the dihydroorotate dehydrogenase family. Type 1 subfamily.</text>
</comment>
<evidence type="ECO:0000256" key="6">
    <source>
        <dbReference type="ARBA" id="ARBA00022490"/>
    </source>
</evidence>